<evidence type="ECO:0000256" key="4">
    <source>
        <dbReference type="ARBA" id="ARBA00023125"/>
    </source>
</evidence>
<gene>
    <name evidence="9" type="ORF">EGW08_011579</name>
</gene>
<feature type="compositionally biased region" description="Basic and acidic residues" evidence="6">
    <location>
        <begin position="228"/>
        <end position="240"/>
    </location>
</feature>
<dbReference type="PANTHER" id="PTHR13394:SF0">
    <property type="entry name" value="ORIGIN RECOGNITION COMPLEX SUBUNIT 6"/>
    <property type="match status" value="1"/>
</dbReference>
<comment type="subcellular location">
    <subcellularLocation>
        <location evidence="1">Nucleus</location>
    </subcellularLocation>
</comment>
<feature type="region of interest" description="Disordered" evidence="6">
    <location>
        <begin position="181"/>
        <end position="240"/>
    </location>
</feature>
<dbReference type="CDD" id="cd11583">
    <property type="entry name" value="Orc6_mid"/>
    <property type="match status" value="1"/>
</dbReference>
<organism evidence="9 10">
    <name type="scientific">Elysia chlorotica</name>
    <name type="common">Eastern emerald elysia</name>
    <name type="synonym">Sea slug</name>
    <dbReference type="NCBI Taxonomy" id="188477"/>
    <lineage>
        <taxon>Eukaryota</taxon>
        <taxon>Metazoa</taxon>
        <taxon>Spiralia</taxon>
        <taxon>Lophotrochozoa</taxon>
        <taxon>Mollusca</taxon>
        <taxon>Gastropoda</taxon>
        <taxon>Heterobranchia</taxon>
        <taxon>Euthyneura</taxon>
        <taxon>Panpulmonata</taxon>
        <taxon>Sacoglossa</taxon>
        <taxon>Placobranchoidea</taxon>
        <taxon>Plakobranchidae</taxon>
        <taxon>Elysia</taxon>
    </lineage>
</organism>
<evidence type="ECO:0000256" key="2">
    <source>
        <dbReference type="ARBA" id="ARBA00010840"/>
    </source>
</evidence>
<dbReference type="AlphaFoldDB" id="A0A433TGI9"/>
<dbReference type="GO" id="GO:0003677">
    <property type="term" value="F:DNA binding"/>
    <property type="evidence" value="ECO:0007669"/>
    <property type="project" value="UniProtKB-KW"/>
</dbReference>
<feature type="domain" description="ORC6 first cyclin-like" evidence="7">
    <location>
        <begin position="17"/>
        <end position="92"/>
    </location>
</feature>
<evidence type="ECO:0000256" key="1">
    <source>
        <dbReference type="ARBA" id="ARBA00004123"/>
    </source>
</evidence>
<accession>A0A433TGI9</accession>
<reference evidence="9 10" key="1">
    <citation type="submission" date="2019-01" db="EMBL/GenBank/DDBJ databases">
        <title>A draft genome assembly of the solar-powered sea slug Elysia chlorotica.</title>
        <authorList>
            <person name="Cai H."/>
            <person name="Li Q."/>
            <person name="Fang X."/>
            <person name="Li J."/>
            <person name="Curtis N.E."/>
            <person name="Altenburger A."/>
            <person name="Shibata T."/>
            <person name="Feng M."/>
            <person name="Maeda T."/>
            <person name="Schwartz J.A."/>
            <person name="Shigenobu S."/>
            <person name="Lundholm N."/>
            <person name="Nishiyama T."/>
            <person name="Yang H."/>
            <person name="Hasebe M."/>
            <person name="Li S."/>
            <person name="Pierce S.K."/>
            <person name="Wang J."/>
        </authorList>
    </citation>
    <scope>NUCLEOTIDE SEQUENCE [LARGE SCALE GENOMIC DNA]</scope>
    <source>
        <strain evidence="9">EC2010</strain>
        <tissue evidence="9">Whole organism of an adult</tissue>
    </source>
</reference>
<dbReference type="Proteomes" id="UP000271974">
    <property type="component" value="Unassembled WGS sequence"/>
</dbReference>
<comment type="similarity">
    <text evidence="2">Belongs to the ORC6 family.</text>
</comment>
<keyword evidence="4" id="KW-0238">DNA-binding</keyword>
<evidence type="ECO:0000313" key="9">
    <source>
        <dbReference type="EMBL" id="RUS80675.1"/>
    </source>
</evidence>
<keyword evidence="5" id="KW-0539">Nucleus</keyword>
<dbReference type="Pfam" id="PF05460">
    <property type="entry name" value="ORC6"/>
    <property type="match status" value="1"/>
</dbReference>
<protein>
    <recommendedName>
        <fullName evidence="11">Origin recognition complex subunit 6</fullName>
    </recommendedName>
</protein>
<dbReference type="PANTHER" id="PTHR13394">
    <property type="entry name" value="ORIGIN RECOGNITION COMPLEX SUBUNIT 6"/>
    <property type="match status" value="1"/>
</dbReference>
<proteinExistence type="inferred from homology"/>
<evidence type="ECO:0000313" key="10">
    <source>
        <dbReference type="Proteomes" id="UP000271974"/>
    </source>
</evidence>
<dbReference type="InterPro" id="IPR008721">
    <property type="entry name" value="ORC6_cyclin_first"/>
</dbReference>
<dbReference type="InterPro" id="IPR020529">
    <property type="entry name" value="ORC6_met/pln"/>
</dbReference>
<keyword evidence="10" id="KW-1185">Reference proteome</keyword>
<feature type="compositionally biased region" description="Basic and acidic residues" evidence="6">
    <location>
        <begin position="209"/>
        <end position="221"/>
    </location>
</feature>
<dbReference type="InterPro" id="IPR054113">
    <property type="entry name" value="ORC6_cyclin-like_2nd"/>
</dbReference>
<dbReference type="GO" id="GO:0006270">
    <property type="term" value="P:DNA replication initiation"/>
    <property type="evidence" value="ECO:0007669"/>
    <property type="project" value="TreeGrafter"/>
</dbReference>
<dbReference type="OrthoDB" id="5552484at2759"/>
<dbReference type="GO" id="GO:0005664">
    <property type="term" value="C:nuclear origin of replication recognition complex"/>
    <property type="evidence" value="ECO:0007669"/>
    <property type="project" value="InterPro"/>
</dbReference>
<dbReference type="STRING" id="188477.A0A433TGI9"/>
<name>A0A433TGI9_ELYCH</name>
<comment type="caution">
    <text evidence="9">The sequence shown here is derived from an EMBL/GenBank/DDBJ whole genome shotgun (WGS) entry which is preliminary data.</text>
</comment>
<dbReference type="EMBL" id="RQTK01000379">
    <property type="protein sequence ID" value="RUS80675.1"/>
    <property type="molecule type" value="Genomic_DNA"/>
</dbReference>
<dbReference type="Gene3D" id="1.10.472.10">
    <property type="entry name" value="Cyclin-like"/>
    <property type="match status" value="2"/>
</dbReference>
<evidence type="ECO:0000259" key="8">
    <source>
        <dbReference type="Pfam" id="PF21913"/>
    </source>
</evidence>
<keyword evidence="3" id="KW-0235">DNA replication</keyword>
<evidence type="ECO:0000256" key="6">
    <source>
        <dbReference type="SAM" id="MobiDB-lite"/>
    </source>
</evidence>
<feature type="domain" description="ORC6 second cyclin-like" evidence="8">
    <location>
        <begin position="98"/>
        <end position="179"/>
    </location>
</feature>
<evidence type="ECO:0000256" key="5">
    <source>
        <dbReference type="ARBA" id="ARBA00023242"/>
    </source>
</evidence>
<evidence type="ECO:0000259" key="7">
    <source>
        <dbReference type="Pfam" id="PF05460"/>
    </source>
</evidence>
<evidence type="ECO:0008006" key="11">
    <source>
        <dbReference type="Google" id="ProtNLM"/>
    </source>
</evidence>
<evidence type="ECO:0000256" key="3">
    <source>
        <dbReference type="ARBA" id="ARBA00022705"/>
    </source>
</evidence>
<dbReference type="Pfam" id="PF21913">
    <property type="entry name" value="ORC6_2nd"/>
    <property type="match status" value="1"/>
</dbReference>
<sequence length="252" mass="27923">MALAASLQTFCHRLGIKTSCISKAMEYHELLQAHTTSLSALRLQGSCKLVICLDLAARNSGITPTMSDVVRLSGMSKKSYTAAYKVVAALLGAEERSSLRELAVQFGCPRVVPQAAYILQRYTKDQCCDIDFGSPMFLCASLLVAARDEKVKIDSNKLRESSGTKKATFDRLVGELQKYAMGSKSSDKKKSSTRKRAGLMDAIDAQIQEDDKAAKRAKHDEENEDVREDEKNGEKADYEEWKKKILEKAVNN</sequence>